<dbReference type="EMBL" id="PNBA02000020">
    <property type="protein sequence ID" value="KAG6390015.1"/>
    <property type="molecule type" value="Genomic_DNA"/>
</dbReference>
<dbReference type="PANTHER" id="PTHR19857">
    <property type="entry name" value="MITOCHONDRIAL DIVISION PROTEIN 1-RELATED"/>
    <property type="match status" value="1"/>
</dbReference>
<keyword evidence="4" id="KW-0677">Repeat</keyword>
<evidence type="ECO:0000313" key="7">
    <source>
        <dbReference type="EMBL" id="KAG6390015.1"/>
    </source>
</evidence>
<dbReference type="AlphaFoldDB" id="A0A8X8W7W5"/>
<gene>
    <name evidence="7" type="ORF">SASPL_151493</name>
</gene>
<feature type="repeat" description="WD" evidence="5">
    <location>
        <begin position="188"/>
        <end position="229"/>
    </location>
</feature>
<dbReference type="InterPro" id="IPR036322">
    <property type="entry name" value="WD40_repeat_dom_sf"/>
</dbReference>
<comment type="caution">
    <text evidence="7">The sequence shown here is derived from an EMBL/GenBank/DDBJ whole genome shotgun (WGS) entry which is preliminary data.</text>
</comment>
<protein>
    <recommendedName>
        <fullName evidence="9">Ribosome assembly protein SQT1</fullName>
    </recommendedName>
</protein>
<dbReference type="InterPro" id="IPR020472">
    <property type="entry name" value="WD40_PAC1"/>
</dbReference>
<feature type="repeat" description="WD" evidence="5">
    <location>
        <begin position="361"/>
        <end position="398"/>
    </location>
</feature>
<comment type="subcellular location">
    <subcellularLocation>
        <location evidence="1">Cytoplasm</location>
    </subcellularLocation>
</comment>
<dbReference type="PROSITE" id="PS00678">
    <property type="entry name" value="WD_REPEATS_1"/>
    <property type="match status" value="1"/>
</dbReference>
<dbReference type="GO" id="GO:0005737">
    <property type="term" value="C:cytoplasm"/>
    <property type="evidence" value="ECO:0007669"/>
    <property type="project" value="UniProtKB-SubCell"/>
</dbReference>
<keyword evidence="2" id="KW-0963">Cytoplasm</keyword>
<dbReference type="InterPro" id="IPR019775">
    <property type="entry name" value="WD40_repeat_CS"/>
</dbReference>
<dbReference type="CDD" id="cd00200">
    <property type="entry name" value="WD40"/>
    <property type="match status" value="1"/>
</dbReference>
<reference evidence="7" key="1">
    <citation type="submission" date="2018-01" db="EMBL/GenBank/DDBJ databases">
        <authorList>
            <person name="Mao J.F."/>
        </authorList>
    </citation>
    <scope>NUCLEOTIDE SEQUENCE</scope>
    <source>
        <strain evidence="7">Huo1</strain>
        <tissue evidence="7">Leaf</tissue>
    </source>
</reference>
<evidence type="ECO:0000313" key="8">
    <source>
        <dbReference type="Proteomes" id="UP000298416"/>
    </source>
</evidence>
<dbReference type="SMART" id="SM00320">
    <property type="entry name" value="WD40"/>
    <property type="match status" value="8"/>
</dbReference>
<name>A0A8X8W7W5_SALSN</name>
<dbReference type="InterPro" id="IPR051179">
    <property type="entry name" value="WD_repeat_multifunction"/>
</dbReference>
<feature type="repeat" description="WD" evidence="5">
    <location>
        <begin position="103"/>
        <end position="144"/>
    </location>
</feature>
<feature type="repeat" description="WD" evidence="5">
    <location>
        <begin position="319"/>
        <end position="360"/>
    </location>
</feature>
<dbReference type="InterPro" id="IPR001680">
    <property type="entry name" value="WD40_rpt"/>
</dbReference>
<keyword evidence="3 5" id="KW-0853">WD repeat</keyword>
<dbReference type="PROSITE" id="PS50082">
    <property type="entry name" value="WD_REPEATS_2"/>
    <property type="match status" value="7"/>
</dbReference>
<keyword evidence="8" id="KW-1185">Reference proteome</keyword>
<dbReference type="InterPro" id="IPR015943">
    <property type="entry name" value="WD40/YVTN_repeat-like_dom_sf"/>
</dbReference>
<dbReference type="PRINTS" id="PR00320">
    <property type="entry name" value="GPROTEINBRPT"/>
</dbReference>
<organism evidence="7">
    <name type="scientific">Salvia splendens</name>
    <name type="common">Scarlet sage</name>
    <dbReference type="NCBI Taxonomy" id="180675"/>
    <lineage>
        <taxon>Eukaryota</taxon>
        <taxon>Viridiplantae</taxon>
        <taxon>Streptophyta</taxon>
        <taxon>Embryophyta</taxon>
        <taxon>Tracheophyta</taxon>
        <taxon>Spermatophyta</taxon>
        <taxon>Magnoliopsida</taxon>
        <taxon>eudicotyledons</taxon>
        <taxon>Gunneridae</taxon>
        <taxon>Pentapetalae</taxon>
        <taxon>asterids</taxon>
        <taxon>lamiids</taxon>
        <taxon>Lamiales</taxon>
        <taxon>Lamiaceae</taxon>
        <taxon>Nepetoideae</taxon>
        <taxon>Mentheae</taxon>
        <taxon>Salviinae</taxon>
        <taxon>Salvia</taxon>
        <taxon>Salvia subgen. Calosphace</taxon>
        <taxon>core Calosphace</taxon>
    </lineage>
</organism>
<evidence type="ECO:0000256" key="4">
    <source>
        <dbReference type="ARBA" id="ARBA00022737"/>
    </source>
</evidence>
<dbReference type="SUPFAM" id="SSF50978">
    <property type="entry name" value="WD40 repeat-like"/>
    <property type="match status" value="1"/>
</dbReference>
<evidence type="ECO:0000256" key="1">
    <source>
        <dbReference type="ARBA" id="ARBA00004496"/>
    </source>
</evidence>
<sequence>MNAPSPVHDDNDNGEQTFIDESDIINEYEIDDEELPDADEEGGSGGEEEFDGIDDSVHIFTGHTGELYTAACSPTDASLVATGGGDDKGFLWRIGQGDWAFELQGHQETVSCLSFSMDGQLIASGGLDGVVKVWDVAKEELKCTLEGPGAGIEWVRWHPKGHLVLAGAEDSSIWMWNADKGGAYLNVFSGHGGSVTCGDFTPDGKTICSGSDDATMKIWNPRNAEIIHDVRGHPYHTEGITCLTISSDSSLVITGSSDGSVHVVNISTGKVVLSLNAHTDSVESAAFEPSSRRDSWRAATGGLDKKLIIWDQHSSPRCICEHEDTVACLLWLAGSRYIATGCLDGKVRIWDSLSGDCAKVLSGHSDAIQSLAVSSNGEYLVSVSIDETARVFEIAEFR</sequence>
<evidence type="ECO:0000256" key="3">
    <source>
        <dbReference type="ARBA" id="ARBA00022574"/>
    </source>
</evidence>
<accession>A0A8X8W7W5</accession>
<dbReference type="Proteomes" id="UP000298416">
    <property type="component" value="Unassembled WGS sequence"/>
</dbReference>
<dbReference type="Pfam" id="PF00400">
    <property type="entry name" value="WD40"/>
    <property type="match status" value="8"/>
</dbReference>
<dbReference type="PANTHER" id="PTHR19857:SF8">
    <property type="entry name" value="ANGIO-ASSOCIATED MIGRATORY CELL PROTEIN"/>
    <property type="match status" value="1"/>
</dbReference>
<dbReference type="OrthoDB" id="10261640at2759"/>
<feature type="compositionally biased region" description="Acidic residues" evidence="6">
    <location>
        <begin position="18"/>
        <end position="51"/>
    </location>
</feature>
<feature type="repeat" description="WD" evidence="5">
    <location>
        <begin position="145"/>
        <end position="186"/>
    </location>
</feature>
<reference evidence="7" key="2">
    <citation type="submission" date="2020-08" db="EMBL/GenBank/DDBJ databases">
        <title>Plant Genome Project.</title>
        <authorList>
            <person name="Zhang R.-G."/>
        </authorList>
    </citation>
    <scope>NUCLEOTIDE SEQUENCE</scope>
    <source>
        <strain evidence="7">Huo1</strain>
        <tissue evidence="7">Leaf</tissue>
    </source>
</reference>
<dbReference type="PROSITE" id="PS50294">
    <property type="entry name" value="WD_REPEATS_REGION"/>
    <property type="match status" value="4"/>
</dbReference>
<proteinExistence type="predicted"/>
<feature type="region of interest" description="Disordered" evidence="6">
    <location>
        <begin position="1"/>
        <end position="51"/>
    </location>
</feature>
<evidence type="ECO:0000256" key="6">
    <source>
        <dbReference type="SAM" id="MobiDB-lite"/>
    </source>
</evidence>
<feature type="repeat" description="WD" evidence="5">
    <location>
        <begin position="233"/>
        <end position="274"/>
    </location>
</feature>
<evidence type="ECO:0000256" key="2">
    <source>
        <dbReference type="ARBA" id="ARBA00022490"/>
    </source>
</evidence>
<evidence type="ECO:0000256" key="5">
    <source>
        <dbReference type="PROSITE-ProRule" id="PRU00221"/>
    </source>
</evidence>
<dbReference type="Gene3D" id="2.130.10.10">
    <property type="entry name" value="YVTN repeat-like/Quinoprotein amine dehydrogenase"/>
    <property type="match status" value="1"/>
</dbReference>
<feature type="repeat" description="WD" evidence="5">
    <location>
        <begin position="275"/>
        <end position="311"/>
    </location>
</feature>
<evidence type="ECO:0008006" key="9">
    <source>
        <dbReference type="Google" id="ProtNLM"/>
    </source>
</evidence>
<dbReference type="FunFam" id="2.130.10.10:FF:000074">
    <property type="entry name" value="Angio-associated migratory cell protein-like protein"/>
    <property type="match status" value="1"/>
</dbReference>